<proteinExistence type="inferred from homology"/>
<dbReference type="InterPro" id="IPR006140">
    <property type="entry name" value="D-isomer_DH_NAD-bd"/>
</dbReference>
<keyword evidence="8" id="KW-1185">Reference proteome</keyword>
<evidence type="ECO:0000256" key="4">
    <source>
        <dbReference type="RuleBase" id="RU003719"/>
    </source>
</evidence>
<dbReference type="PANTHER" id="PTHR10996:SF178">
    <property type="entry name" value="2-HYDROXYACID DEHYDROGENASE YGL185C-RELATED"/>
    <property type="match status" value="1"/>
</dbReference>
<keyword evidence="2 4" id="KW-0560">Oxidoreductase</keyword>
<dbReference type="Proteomes" id="UP000253918">
    <property type="component" value="Unassembled WGS sequence"/>
</dbReference>
<evidence type="ECO:0000313" key="8">
    <source>
        <dbReference type="Proteomes" id="UP000253918"/>
    </source>
</evidence>
<dbReference type="GO" id="GO:0051287">
    <property type="term" value="F:NAD binding"/>
    <property type="evidence" value="ECO:0007669"/>
    <property type="project" value="InterPro"/>
</dbReference>
<feature type="domain" description="D-isomer specific 2-hydroxyacid dehydrogenase catalytic" evidence="5">
    <location>
        <begin position="35"/>
        <end position="295"/>
    </location>
</feature>
<comment type="similarity">
    <text evidence="4">Belongs to the D-isomer specific 2-hydroxyacid dehydrogenase family.</text>
</comment>
<dbReference type="InterPro" id="IPR036291">
    <property type="entry name" value="NAD(P)-bd_dom_sf"/>
</dbReference>
<name>A0A369VSJ7_9SPHN</name>
<dbReference type="FunFam" id="3.40.50.720:FF:000213">
    <property type="entry name" value="Putative 2-hydroxyacid dehydrogenase"/>
    <property type="match status" value="1"/>
</dbReference>
<dbReference type="Pfam" id="PF02826">
    <property type="entry name" value="2-Hacid_dh_C"/>
    <property type="match status" value="1"/>
</dbReference>
<evidence type="ECO:0000313" key="7">
    <source>
        <dbReference type="EMBL" id="RDE04645.1"/>
    </source>
</evidence>
<gene>
    <name evidence="7" type="ORF">DVW87_13710</name>
</gene>
<dbReference type="CDD" id="cd12156">
    <property type="entry name" value="HPPR"/>
    <property type="match status" value="1"/>
</dbReference>
<dbReference type="InterPro" id="IPR006139">
    <property type="entry name" value="D-isomer_2_OHA_DH_cat_dom"/>
</dbReference>
<dbReference type="SUPFAM" id="SSF52283">
    <property type="entry name" value="Formate/glycerate dehydrogenase catalytic domain-like"/>
    <property type="match status" value="1"/>
</dbReference>
<evidence type="ECO:0000259" key="5">
    <source>
        <dbReference type="Pfam" id="PF00389"/>
    </source>
</evidence>
<dbReference type="Gene3D" id="3.40.50.720">
    <property type="entry name" value="NAD(P)-binding Rossmann-like Domain"/>
    <property type="match status" value="2"/>
</dbReference>
<dbReference type="OrthoDB" id="9793626at2"/>
<evidence type="ECO:0000256" key="2">
    <source>
        <dbReference type="ARBA" id="ARBA00023002"/>
    </source>
</evidence>
<dbReference type="GO" id="GO:0030267">
    <property type="term" value="F:glyoxylate reductase (NADPH) activity"/>
    <property type="evidence" value="ECO:0007669"/>
    <property type="project" value="TreeGrafter"/>
</dbReference>
<evidence type="ECO:0000256" key="3">
    <source>
        <dbReference type="ARBA" id="ARBA00023027"/>
    </source>
</evidence>
<organism evidence="7 8">
    <name type="scientific">Sphingomonas aracearum</name>
    <dbReference type="NCBI Taxonomy" id="2283317"/>
    <lineage>
        <taxon>Bacteria</taxon>
        <taxon>Pseudomonadati</taxon>
        <taxon>Pseudomonadota</taxon>
        <taxon>Alphaproteobacteria</taxon>
        <taxon>Sphingomonadales</taxon>
        <taxon>Sphingomonadaceae</taxon>
        <taxon>Sphingomonas</taxon>
    </lineage>
</organism>
<evidence type="ECO:0000256" key="1">
    <source>
        <dbReference type="ARBA" id="ARBA00022857"/>
    </source>
</evidence>
<dbReference type="InterPro" id="IPR050223">
    <property type="entry name" value="D-isomer_2-hydroxyacid_DH"/>
</dbReference>
<reference evidence="7 8" key="1">
    <citation type="submission" date="2018-07" db="EMBL/GenBank/DDBJ databases">
        <title>a novel species of Sphingomonas isolated from the rhizosphere soil of Araceae plant.</title>
        <authorList>
            <person name="Zhiyong W."/>
            <person name="Qinglan Z."/>
            <person name="Zhiwei F."/>
            <person name="Ding X."/>
            <person name="Gejiao W."/>
            <person name="Shixue Z."/>
        </authorList>
    </citation>
    <scope>NUCLEOTIDE SEQUENCE [LARGE SCALE GENOMIC DNA]</scope>
    <source>
        <strain evidence="7 8">WZY 27</strain>
    </source>
</reference>
<dbReference type="GO" id="GO:0016618">
    <property type="term" value="F:hydroxypyruvate reductase [NAD(P)H] activity"/>
    <property type="evidence" value="ECO:0007669"/>
    <property type="project" value="TreeGrafter"/>
</dbReference>
<evidence type="ECO:0000259" key="6">
    <source>
        <dbReference type="Pfam" id="PF02826"/>
    </source>
</evidence>
<dbReference type="GO" id="GO:0005829">
    <property type="term" value="C:cytosol"/>
    <property type="evidence" value="ECO:0007669"/>
    <property type="project" value="TreeGrafter"/>
</dbReference>
<dbReference type="RefSeq" id="WP_114688381.1">
    <property type="nucleotide sequence ID" value="NZ_QQNB01000003.1"/>
</dbReference>
<keyword evidence="3" id="KW-0520">NAD</keyword>
<accession>A0A369VSJ7</accession>
<comment type="caution">
    <text evidence="7">The sequence shown here is derived from an EMBL/GenBank/DDBJ whole genome shotgun (WGS) entry which is preliminary data.</text>
</comment>
<dbReference type="AlphaFoldDB" id="A0A369VSJ7"/>
<feature type="domain" description="D-isomer specific 2-hydroxyacid dehydrogenase NAD-binding" evidence="6">
    <location>
        <begin position="98"/>
        <end position="267"/>
    </location>
</feature>
<dbReference type="PANTHER" id="PTHR10996">
    <property type="entry name" value="2-HYDROXYACID DEHYDROGENASE-RELATED"/>
    <property type="match status" value="1"/>
</dbReference>
<dbReference type="Pfam" id="PF00389">
    <property type="entry name" value="2-Hacid_dh"/>
    <property type="match status" value="1"/>
</dbReference>
<sequence length="299" mass="31542">MTDAPTVLLLQKTSLPLRQALAERYRIVEEPEVAVRAIVGSGSVMVDGDLMDRLPRMRLVAIHGVGHEGVDLEEARMRGVQVTTTPGVLTADVADQAIALMLAVQRRIIPNDRVMRARGWTVPLSSRASGRRIGVFGMGEIGRAIAARAAPFASELLYCARSAKPELPWRFVPTLQALAEQSDVLILIAPGGAETKHAVDASVLAALGPDGILVNVARGSLVDQEALVAALAAGTIAGAGLDVFAEEPHVPAALTSFDQVVLSPHHGSATREARTEMAALVRANLDAFFAGEPLVTPLP</sequence>
<dbReference type="EMBL" id="QQNB01000003">
    <property type="protein sequence ID" value="RDE04645.1"/>
    <property type="molecule type" value="Genomic_DNA"/>
</dbReference>
<keyword evidence="1" id="KW-0521">NADP</keyword>
<protein>
    <submittedName>
        <fullName evidence="7">2-hydroxyacid dehydrogenase</fullName>
    </submittedName>
</protein>
<dbReference type="SUPFAM" id="SSF51735">
    <property type="entry name" value="NAD(P)-binding Rossmann-fold domains"/>
    <property type="match status" value="1"/>
</dbReference>